<dbReference type="CDD" id="cd07990">
    <property type="entry name" value="LPLAT_LCLAT1-like"/>
    <property type="match status" value="1"/>
</dbReference>
<keyword evidence="1" id="KW-1133">Transmembrane helix</keyword>
<dbReference type="Proteomes" id="UP000032568">
    <property type="component" value="Chromosome"/>
</dbReference>
<feature type="transmembrane region" description="Helical" evidence="1">
    <location>
        <begin position="12"/>
        <end position="35"/>
    </location>
</feature>
<reference evidence="3 4" key="1">
    <citation type="journal article" date="2015" name="Genome Announc.">
        <title>Draft Genome Sequences of Marine Isolates of Thalassomonas viridans and Thalassomonas actiniarum.</title>
        <authorList>
            <person name="Olonade I."/>
            <person name="van Zyl L.J."/>
            <person name="Trindade M."/>
        </authorList>
    </citation>
    <scope>NUCLEOTIDE SEQUENCE [LARGE SCALE GENOMIC DNA]</scope>
    <source>
        <strain evidence="3 4">A5K-106</strain>
    </source>
</reference>
<evidence type="ECO:0000256" key="1">
    <source>
        <dbReference type="SAM" id="Phobius"/>
    </source>
</evidence>
<dbReference type="SMART" id="SM00563">
    <property type="entry name" value="PlsC"/>
    <property type="match status" value="1"/>
</dbReference>
<gene>
    <name evidence="3" type="ORF">SG35_027845</name>
</gene>
<keyword evidence="3" id="KW-0808">Transferase</keyword>
<proteinExistence type="predicted"/>
<sequence>MLNFLPGPIKATFAFLLYVVNTLFWLCPIIVFSFLKALIPLPLWQKVFSYLLDQMASNWVAVNTLNQKLFSKTEFVVTGSENLTMQDWYLVLSNHQSWVDILVLQRLLHGKIPFLKFFLKKELIYVPFLGLAWWALDFPFMKRYSQSFLKKHPELKGKDIETTRKACEKFKHKPVSVMNFIEGTRYTPAKHSKQQSKFQHLLRPKAGGIAFVLEAMGQHLTKVVNVTIHYPEGIPSFLDFISGRVNKVVVAIDIIPIESSMIGDYFNDRQFKISFQQWVNQLWLEKDKTLTAMTEQHREKCSSQETISKENPVS</sequence>
<dbReference type="PANTHER" id="PTHR10983:SF16">
    <property type="entry name" value="LYSOCARDIOLIPIN ACYLTRANSFERASE 1"/>
    <property type="match status" value="1"/>
</dbReference>
<dbReference type="EMBL" id="CP059735">
    <property type="protein sequence ID" value="WDD98989.1"/>
    <property type="molecule type" value="Genomic_DNA"/>
</dbReference>
<dbReference type="NCBIfam" id="NF010621">
    <property type="entry name" value="PRK14014.1"/>
    <property type="match status" value="1"/>
</dbReference>
<dbReference type="Pfam" id="PF01553">
    <property type="entry name" value="Acyltransferase"/>
    <property type="match status" value="1"/>
</dbReference>
<dbReference type="SUPFAM" id="SSF69593">
    <property type="entry name" value="Glycerol-3-phosphate (1)-acyltransferase"/>
    <property type="match status" value="1"/>
</dbReference>
<evidence type="ECO:0000313" key="4">
    <source>
        <dbReference type="Proteomes" id="UP000032568"/>
    </source>
</evidence>
<dbReference type="InterPro" id="IPR002123">
    <property type="entry name" value="Plipid/glycerol_acylTrfase"/>
</dbReference>
<keyword evidence="3" id="KW-0012">Acyltransferase</keyword>
<accession>A0AAE9YPQ1</accession>
<keyword evidence="1" id="KW-0812">Transmembrane</keyword>
<keyword evidence="1" id="KW-0472">Membrane</keyword>
<dbReference type="PANTHER" id="PTHR10983">
    <property type="entry name" value="1-ACYLGLYCEROL-3-PHOSPHATE ACYLTRANSFERASE-RELATED"/>
    <property type="match status" value="1"/>
</dbReference>
<organism evidence="3 4">
    <name type="scientific">Thalassomonas actiniarum</name>
    <dbReference type="NCBI Taxonomy" id="485447"/>
    <lineage>
        <taxon>Bacteria</taxon>
        <taxon>Pseudomonadati</taxon>
        <taxon>Pseudomonadota</taxon>
        <taxon>Gammaproteobacteria</taxon>
        <taxon>Alteromonadales</taxon>
        <taxon>Colwelliaceae</taxon>
        <taxon>Thalassomonas</taxon>
    </lineage>
</organism>
<evidence type="ECO:0000259" key="2">
    <source>
        <dbReference type="SMART" id="SM00563"/>
    </source>
</evidence>
<dbReference type="AlphaFoldDB" id="A0AAE9YPQ1"/>
<dbReference type="GO" id="GO:0016746">
    <property type="term" value="F:acyltransferase activity"/>
    <property type="evidence" value="ECO:0007669"/>
    <property type="project" value="UniProtKB-KW"/>
</dbReference>
<name>A0AAE9YPQ1_9GAMM</name>
<dbReference type="RefSeq" id="WP_044834360.1">
    <property type="nucleotide sequence ID" value="NZ_CP059735.1"/>
</dbReference>
<protein>
    <submittedName>
        <fullName evidence="3">Acyltransferase</fullName>
    </submittedName>
</protein>
<reference evidence="3 4" key="2">
    <citation type="journal article" date="2022" name="Mar. Drugs">
        <title>Bioassay-Guided Fractionation Leads to the Detection of Cholic Acid Generated by the Rare Thalassomonas sp.</title>
        <authorList>
            <person name="Pheiffer F."/>
            <person name="Schneider Y.K."/>
            <person name="Hansen E.H."/>
            <person name="Andersen J.H."/>
            <person name="Isaksson J."/>
            <person name="Busche T."/>
            <person name="R C."/>
            <person name="Kalinowski J."/>
            <person name="Zyl L.V."/>
            <person name="Trindade M."/>
        </authorList>
    </citation>
    <scope>NUCLEOTIDE SEQUENCE [LARGE SCALE GENOMIC DNA]</scope>
    <source>
        <strain evidence="3 4">A5K-106</strain>
    </source>
</reference>
<feature type="domain" description="Phospholipid/glycerol acyltransferase" evidence="2">
    <location>
        <begin position="89"/>
        <end position="231"/>
    </location>
</feature>
<evidence type="ECO:0000313" key="3">
    <source>
        <dbReference type="EMBL" id="WDD98989.1"/>
    </source>
</evidence>
<keyword evidence="4" id="KW-1185">Reference proteome</keyword>
<dbReference type="KEGG" id="tact:SG35_027845"/>